<name>A0ABP3HEB6_9ACTN</name>
<evidence type="ECO:0000313" key="7">
    <source>
        <dbReference type="EMBL" id="GAA0368486.1"/>
    </source>
</evidence>
<keyword evidence="8" id="KW-1185">Reference proteome</keyword>
<dbReference type="InterPro" id="IPR039538">
    <property type="entry name" value="BetI_C"/>
</dbReference>
<dbReference type="Pfam" id="PF13977">
    <property type="entry name" value="TetR_C_6"/>
    <property type="match status" value="1"/>
</dbReference>
<keyword evidence="4" id="KW-0804">Transcription</keyword>
<protein>
    <recommendedName>
        <fullName evidence="6">HTH tetR-type domain-containing protein</fullName>
    </recommendedName>
</protein>
<evidence type="ECO:0000256" key="4">
    <source>
        <dbReference type="ARBA" id="ARBA00023163"/>
    </source>
</evidence>
<comment type="caution">
    <text evidence="7">The sequence shown here is derived from an EMBL/GenBank/DDBJ whole genome shotgun (WGS) entry which is preliminary data.</text>
</comment>
<accession>A0ABP3HEB6</accession>
<keyword evidence="3 5" id="KW-0238">DNA-binding</keyword>
<dbReference type="Gene3D" id="1.10.357.10">
    <property type="entry name" value="Tetracycline Repressor, domain 2"/>
    <property type="match status" value="1"/>
</dbReference>
<proteinExistence type="predicted"/>
<organism evidence="7 8">
    <name type="scientific">Streptomyces blastmyceticus</name>
    <dbReference type="NCBI Taxonomy" id="68180"/>
    <lineage>
        <taxon>Bacteria</taxon>
        <taxon>Bacillati</taxon>
        <taxon>Actinomycetota</taxon>
        <taxon>Actinomycetes</taxon>
        <taxon>Kitasatosporales</taxon>
        <taxon>Streptomycetaceae</taxon>
        <taxon>Streptomyces</taxon>
    </lineage>
</organism>
<dbReference type="SUPFAM" id="SSF46689">
    <property type="entry name" value="Homeodomain-like"/>
    <property type="match status" value="1"/>
</dbReference>
<dbReference type="PANTHER" id="PTHR30055:SF234">
    <property type="entry name" value="HTH-TYPE TRANSCRIPTIONAL REGULATOR BETI"/>
    <property type="match status" value="1"/>
</dbReference>
<feature type="domain" description="HTH tetR-type" evidence="6">
    <location>
        <begin position="1"/>
        <end position="37"/>
    </location>
</feature>
<evidence type="ECO:0000256" key="2">
    <source>
        <dbReference type="ARBA" id="ARBA00023015"/>
    </source>
</evidence>
<gene>
    <name evidence="7" type="ORF">GCM10010319_53010</name>
</gene>
<reference evidence="8" key="1">
    <citation type="journal article" date="2019" name="Int. J. Syst. Evol. Microbiol.">
        <title>The Global Catalogue of Microorganisms (GCM) 10K type strain sequencing project: providing services to taxonomists for standard genome sequencing and annotation.</title>
        <authorList>
            <consortium name="The Broad Institute Genomics Platform"/>
            <consortium name="The Broad Institute Genome Sequencing Center for Infectious Disease"/>
            <person name="Wu L."/>
            <person name="Ma J."/>
        </authorList>
    </citation>
    <scope>NUCLEOTIDE SEQUENCE [LARGE SCALE GENOMIC DNA]</scope>
    <source>
        <strain evidence="8">JCM 4565</strain>
    </source>
</reference>
<dbReference type="Proteomes" id="UP001500063">
    <property type="component" value="Unassembled WGS sequence"/>
</dbReference>
<keyword evidence="1" id="KW-0678">Repressor</keyword>
<dbReference type="InterPro" id="IPR050109">
    <property type="entry name" value="HTH-type_TetR-like_transc_reg"/>
</dbReference>
<sequence length="168" mass="18825">MREIAVEAGVSLRVVQYHFDSKHDLLVSALRMLHEENDRRARARVEALRSPDDPRALLRAVLEEFLPLDEQRRTALRVFAAYYARSLTDPELAAVFLHDEQPLEELVAAVLRGAREAGRAAPDIDPSREADLLVSGITGLGMDVVHTRRTPASVSEVVDYHLERLLPA</sequence>
<dbReference type="SUPFAM" id="SSF48498">
    <property type="entry name" value="Tetracyclin repressor-like, C-terminal domain"/>
    <property type="match status" value="1"/>
</dbReference>
<dbReference type="InterPro" id="IPR001647">
    <property type="entry name" value="HTH_TetR"/>
</dbReference>
<evidence type="ECO:0000256" key="3">
    <source>
        <dbReference type="ARBA" id="ARBA00023125"/>
    </source>
</evidence>
<dbReference type="EMBL" id="BAAABW010000026">
    <property type="protein sequence ID" value="GAA0368486.1"/>
    <property type="molecule type" value="Genomic_DNA"/>
</dbReference>
<evidence type="ECO:0000256" key="5">
    <source>
        <dbReference type="PROSITE-ProRule" id="PRU00335"/>
    </source>
</evidence>
<keyword evidence="2" id="KW-0805">Transcription regulation</keyword>
<dbReference type="PANTHER" id="PTHR30055">
    <property type="entry name" value="HTH-TYPE TRANSCRIPTIONAL REGULATOR RUTR"/>
    <property type="match status" value="1"/>
</dbReference>
<evidence type="ECO:0000313" key="8">
    <source>
        <dbReference type="Proteomes" id="UP001500063"/>
    </source>
</evidence>
<dbReference type="PROSITE" id="PS50977">
    <property type="entry name" value="HTH_TETR_2"/>
    <property type="match status" value="1"/>
</dbReference>
<comment type="caution">
    <text evidence="5">Lacks conserved residue(s) required for the propagation of feature annotation.</text>
</comment>
<dbReference type="InterPro" id="IPR009057">
    <property type="entry name" value="Homeodomain-like_sf"/>
</dbReference>
<evidence type="ECO:0000259" key="6">
    <source>
        <dbReference type="PROSITE" id="PS50977"/>
    </source>
</evidence>
<evidence type="ECO:0000256" key="1">
    <source>
        <dbReference type="ARBA" id="ARBA00022491"/>
    </source>
</evidence>
<dbReference type="InterPro" id="IPR036271">
    <property type="entry name" value="Tet_transcr_reg_TetR-rel_C_sf"/>
</dbReference>